<reference evidence="1 2" key="1">
    <citation type="submission" date="2020-01" db="EMBL/GenBank/DDBJ databases">
        <authorList>
            <person name="Burbank J.R."/>
            <person name="Falkowski A.F."/>
            <person name="Granberg A.K."/>
            <person name="Hofbauer A.R."/>
            <person name="Heubel C."/>
            <person name="Larson S.M."/>
            <person name="Streitz R.J."/>
            <person name="Zoubek K.J."/>
            <person name="Bonilla J.A."/>
            <person name="Klyczek K."/>
            <person name="Garlena R.A."/>
            <person name="Russell D.A."/>
            <person name="Pope W.H."/>
            <person name="Jacobs-Sera D."/>
            <person name="Hatfull G.F."/>
        </authorList>
    </citation>
    <scope>NUCLEOTIDE SEQUENCE [LARGE SCALE GENOMIC DNA]</scope>
</reference>
<name>A0A6G6XI00_9CAUD</name>
<gene>
    <name evidence="1" type="primary">16</name>
    <name evidence="1" type="ORF">SEA_SHOYA_16</name>
</gene>
<dbReference type="RefSeq" id="YP_010649636.1">
    <property type="nucleotide sequence ID" value="NC_070771.1"/>
</dbReference>
<dbReference type="Proteomes" id="UP000501785">
    <property type="component" value="Segment"/>
</dbReference>
<evidence type="ECO:0000313" key="2">
    <source>
        <dbReference type="Proteomes" id="UP000501785"/>
    </source>
</evidence>
<accession>A0A6G6XI00</accession>
<organism evidence="1 2">
    <name type="scientific">Arthrobacter phage Shoya</name>
    <dbReference type="NCBI Taxonomy" id="2704035"/>
    <lineage>
        <taxon>Viruses</taxon>
        <taxon>Duplodnaviria</taxon>
        <taxon>Heunggongvirae</taxon>
        <taxon>Uroviricota</taxon>
        <taxon>Caudoviricetes</taxon>
        <taxon>Shoyavirus</taxon>
        <taxon>Shoyavirus shoya</taxon>
    </lineage>
</organism>
<dbReference type="EMBL" id="MN908684">
    <property type="protein sequence ID" value="QIG57687.1"/>
    <property type="molecule type" value="Genomic_DNA"/>
</dbReference>
<sequence>MTLVYGTPLVAPPPPVSPWARSGMVWTGWDGSEWNLSDPAGGVFITGDVEGLGMPTHQAWVGESPAVHGQYYRGHVVEPRSVFWPIYLYSDAGTDEWMDLDRAFWRSLQPGKHGKWSVTTLRGGTRSLSCRFVDDGRHAFPRDPMVRGWASYGVTLVADSPFWTGEPVRRTWSDGEESDIFAQRMPLKIVSGSQLGSAKMTNEGDLEAWPVWTIKGPLSSVTVGVDGATVQWNVALTGSDILVIDTDPTVQCAWLNGVDVTSQLGTANFAPIPAGHELPLSLTMAGTGSVEASISPRFYRAW</sequence>
<proteinExistence type="predicted"/>
<dbReference type="KEGG" id="vg:77925191"/>
<evidence type="ECO:0000313" key="1">
    <source>
        <dbReference type="EMBL" id="QIG57687.1"/>
    </source>
</evidence>
<protein>
    <submittedName>
        <fullName evidence="1">Minor tail protein</fullName>
    </submittedName>
</protein>
<keyword evidence="2" id="KW-1185">Reference proteome</keyword>
<dbReference type="GeneID" id="77925191"/>